<dbReference type="SMART" id="SM00320">
    <property type="entry name" value="WD40"/>
    <property type="match status" value="6"/>
</dbReference>
<dbReference type="Gene3D" id="2.130.10.10">
    <property type="entry name" value="YVTN repeat-like/Quinoprotein amine dehydrogenase"/>
    <property type="match status" value="1"/>
</dbReference>
<dbReference type="Proteomes" id="UP000801428">
    <property type="component" value="Unassembled WGS sequence"/>
</dbReference>
<dbReference type="Pfam" id="PF00400">
    <property type="entry name" value="WD40"/>
    <property type="match status" value="6"/>
</dbReference>
<feature type="repeat" description="WD" evidence="5">
    <location>
        <begin position="106"/>
        <end position="139"/>
    </location>
</feature>
<feature type="region of interest" description="Disordered" evidence="6">
    <location>
        <begin position="463"/>
        <end position="498"/>
    </location>
</feature>
<dbReference type="Pfam" id="PF09070">
    <property type="entry name" value="PFU"/>
    <property type="match status" value="1"/>
</dbReference>
<dbReference type="InterPro" id="IPR011989">
    <property type="entry name" value="ARM-like"/>
</dbReference>
<evidence type="ECO:0000313" key="9">
    <source>
        <dbReference type="EMBL" id="KAF3011102.1"/>
    </source>
</evidence>
<evidence type="ECO:0000256" key="4">
    <source>
        <dbReference type="ARBA" id="ARBA00022737"/>
    </source>
</evidence>
<feature type="domain" description="PFU" evidence="7">
    <location>
        <begin position="371"/>
        <end position="467"/>
    </location>
</feature>
<proteinExistence type="predicted"/>
<evidence type="ECO:0000256" key="6">
    <source>
        <dbReference type="SAM" id="MobiDB-lite"/>
    </source>
</evidence>
<dbReference type="PROSITE" id="PS51396">
    <property type="entry name" value="PUL"/>
    <property type="match status" value="1"/>
</dbReference>
<dbReference type="InterPro" id="IPR036322">
    <property type="entry name" value="WD40_repeat_dom_sf"/>
</dbReference>
<evidence type="ECO:0000256" key="1">
    <source>
        <dbReference type="ARBA" id="ARBA00004496"/>
    </source>
</evidence>
<keyword evidence="10" id="KW-1185">Reference proteome</keyword>
<evidence type="ECO:0000313" key="10">
    <source>
        <dbReference type="Proteomes" id="UP000801428"/>
    </source>
</evidence>
<comment type="subcellular location">
    <subcellularLocation>
        <location evidence="1">Cytoplasm</location>
    </subcellularLocation>
</comment>
<accession>A0A9P4WBQ0</accession>
<dbReference type="PROSITE" id="PS51394">
    <property type="entry name" value="PFU"/>
    <property type="match status" value="1"/>
</dbReference>
<organism evidence="9 10">
    <name type="scientific">Curvularia kusanoi</name>
    <name type="common">Cochliobolus kusanoi</name>
    <dbReference type="NCBI Taxonomy" id="90978"/>
    <lineage>
        <taxon>Eukaryota</taxon>
        <taxon>Fungi</taxon>
        <taxon>Dikarya</taxon>
        <taxon>Ascomycota</taxon>
        <taxon>Pezizomycotina</taxon>
        <taxon>Dothideomycetes</taxon>
        <taxon>Pleosporomycetidae</taxon>
        <taxon>Pleosporales</taxon>
        <taxon>Pleosporineae</taxon>
        <taxon>Pleosporaceae</taxon>
        <taxon>Curvularia</taxon>
    </lineage>
</organism>
<dbReference type="GO" id="GO:0010992">
    <property type="term" value="P:ubiquitin recycling"/>
    <property type="evidence" value="ECO:0007669"/>
    <property type="project" value="TreeGrafter"/>
</dbReference>
<evidence type="ECO:0000256" key="2">
    <source>
        <dbReference type="ARBA" id="ARBA00022490"/>
    </source>
</evidence>
<dbReference type="GO" id="GO:0043130">
    <property type="term" value="F:ubiquitin binding"/>
    <property type="evidence" value="ECO:0007669"/>
    <property type="project" value="TreeGrafter"/>
</dbReference>
<sequence length="769" mass="83454">MGDYKLSATLRGHEDDVRSVAFPSPATVVSASRDSTVRLWKLETSSPPTYDSTIVKTHGKEFVNSLAIVPSSSQYPQGLVVSGGKDQIIDVRQPGKSIEDNADALLIGHGNNISALDVSQDGRYIVSGSWDMEARVWEVGKWGESTTLGEHGAAVWAVLAYDDKTIITGCADKQIRFFDLSGKQLRSIQAPEVVRALCRLPPNHPSGAQFASAGNDAVIRLWTIQGKQVAELHGHENFIYSLAVLPNGGLVSAGEDRTVRVWQNNECVQTITHPAISVWTVAVCPENGDIVSGASDKLVRVFTRDQTRYASAAEIEQFNDDVKSSSIPQQTVGNINKEQLPGPEFLTQRSGTKEGQVQMISEGNGNISAYQWSVGANQWLNIGTVVDSAGSGGRKVSHNGKEYDYVFDVDIEEGKPPLKLPYNVSQNHYEVARKFIEDNELPLTYLDQVANFIIQNTQGATLGQSSAQGADPWGSESRYRPGESSEVGSQQPPTPVVPKILPQKEYLPIATGNHDVIFKKLQEFNQALVNDGQKGLSLNPSDIDQLATTVAALKKGVGKNVELAGVGLLLKAATQWPAEKRLPALDLLRLTLTLEEPTAYLVSPDQNLVKELVESGVFSAESPPNNTMMAVRCVSNLLQTDKGRLLASTEFDSIHPLVAPFITSSHRNLIIALTTLYINYSVLLTSENNADRALSLLDDLAKILNSASDSEAVYRALVATGTLLSLGDDFCEAGRDILQIGDAVNRAESKVKEPRIKNVVAEIRQKLHG</sequence>
<dbReference type="SUPFAM" id="SSF50978">
    <property type="entry name" value="WD40 repeat-like"/>
    <property type="match status" value="1"/>
</dbReference>
<dbReference type="PROSITE" id="PS50294">
    <property type="entry name" value="WD_REPEATS_REGION"/>
    <property type="match status" value="3"/>
</dbReference>
<dbReference type="Pfam" id="PF08324">
    <property type="entry name" value="PUL"/>
    <property type="match status" value="1"/>
</dbReference>
<dbReference type="PANTHER" id="PTHR19849:SF0">
    <property type="entry name" value="PHOSPHOLIPASE A-2-ACTIVATING PROTEIN"/>
    <property type="match status" value="1"/>
</dbReference>
<dbReference type="FunFam" id="2.130.10.10:FF:000236">
    <property type="entry name" value="Polyubiquitin binding protein (Doa1/Ufd3)"/>
    <property type="match status" value="1"/>
</dbReference>
<dbReference type="Gene3D" id="3.10.20.870">
    <property type="entry name" value="PFU (PLAA family ubiquitin binding), C-terminal domain"/>
    <property type="match status" value="1"/>
</dbReference>
<dbReference type="OrthoDB" id="10265988at2759"/>
<dbReference type="InterPro" id="IPR015155">
    <property type="entry name" value="PFU"/>
</dbReference>
<comment type="caution">
    <text evidence="9">The sequence shown here is derived from an EMBL/GenBank/DDBJ whole genome shotgun (WGS) entry which is preliminary data.</text>
</comment>
<dbReference type="InterPro" id="IPR019775">
    <property type="entry name" value="WD40_repeat_CS"/>
</dbReference>
<gene>
    <name evidence="9" type="ORF">E8E13_011332</name>
</gene>
<keyword evidence="3 5" id="KW-0853">WD repeat</keyword>
<dbReference type="EMBL" id="SWKU01000001">
    <property type="protein sequence ID" value="KAF3011102.1"/>
    <property type="molecule type" value="Genomic_DNA"/>
</dbReference>
<dbReference type="InterPro" id="IPR001680">
    <property type="entry name" value="WD40_rpt"/>
</dbReference>
<dbReference type="InterPro" id="IPR015943">
    <property type="entry name" value="WD40/YVTN_repeat-like_dom_sf"/>
</dbReference>
<dbReference type="InterPro" id="IPR038122">
    <property type="entry name" value="PFU_sf"/>
</dbReference>
<evidence type="ECO:0000256" key="5">
    <source>
        <dbReference type="PROSITE-ProRule" id="PRU00221"/>
    </source>
</evidence>
<keyword evidence="2" id="KW-0963">Cytoplasm</keyword>
<dbReference type="GO" id="GO:0005634">
    <property type="term" value="C:nucleus"/>
    <property type="evidence" value="ECO:0007669"/>
    <property type="project" value="TreeGrafter"/>
</dbReference>
<dbReference type="GO" id="GO:0005737">
    <property type="term" value="C:cytoplasm"/>
    <property type="evidence" value="ECO:0007669"/>
    <property type="project" value="UniProtKB-SubCell"/>
</dbReference>
<reference evidence="9" key="1">
    <citation type="submission" date="2019-04" db="EMBL/GenBank/DDBJ databases">
        <title>Sequencing of skin fungus with MAO and IRED activity.</title>
        <authorList>
            <person name="Marsaioli A.J."/>
            <person name="Bonatto J.M.C."/>
            <person name="Reis Junior O."/>
        </authorList>
    </citation>
    <scope>NUCLEOTIDE SEQUENCE</scope>
    <source>
        <strain evidence="9">30M1</strain>
    </source>
</reference>
<dbReference type="Gene3D" id="1.25.10.10">
    <property type="entry name" value="Leucine-rich Repeat Variant"/>
    <property type="match status" value="1"/>
</dbReference>
<dbReference type="GO" id="GO:0043161">
    <property type="term" value="P:proteasome-mediated ubiquitin-dependent protein catabolic process"/>
    <property type="evidence" value="ECO:0007669"/>
    <property type="project" value="TreeGrafter"/>
</dbReference>
<dbReference type="PROSITE" id="PS50082">
    <property type="entry name" value="WD_REPEATS_2"/>
    <property type="match status" value="3"/>
</dbReference>
<evidence type="ECO:0000259" key="8">
    <source>
        <dbReference type="PROSITE" id="PS51396"/>
    </source>
</evidence>
<feature type="repeat" description="WD" evidence="5">
    <location>
        <begin position="232"/>
        <end position="263"/>
    </location>
</feature>
<dbReference type="InterPro" id="IPR020472">
    <property type="entry name" value="WD40_PAC1"/>
</dbReference>
<dbReference type="FunFam" id="3.10.20.870:FF:000003">
    <property type="entry name" value="Polyubiquitin binding (Doa1 Ufd3) protein"/>
    <property type="match status" value="1"/>
</dbReference>
<protein>
    <recommendedName>
        <fullName evidence="11">Phospholipase A-2-activating protein</fullName>
    </recommendedName>
</protein>
<evidence type="ECO:0000256" key="3">
    <source>
        <dbReference type="ARBA" id="ARBA00022574"/>
    </source>
</evidence>
<feature type="repeat" description="WD" evidence="5">
    <location>
        <begin position="10"/>
        <end position="50"/>
    </location>
</feature>
<evidence type="ECO:0008006" key="11">
    <source>
        <dbReference type="Google" id="ProtNLM"/>
    </source>
</evidence>
<evidence type="ECO:0000259" key="7">
    <source>
        <dbReference type="PROSITE" id="PS51394"/>
    </source>
</evidence>
<feature type="domain" description="PUL" evidence="8">
    <location>
        <begin position="499"/>
        <end position="766"/>
    </location>
</feature>
<keyword evidence="4" id="KW-0677">Repeat</keyword>
<dbReference type="InterPro" id="IPR013535">
    <property type="entry name" value="PUL_dom"/>
</dbReference>
<dbReference type="PRINTS" id="PR00320">
    <property type="entry name" value="GPROTEINBRPT"/>
</dbReference>
<name>A0A9P4WBQ0_CURKU</name>
<dbReference type="PROSITE" id="PS00678">
    <property type="entry name" value="WD_REPEATS_1"/>
    <property type="match status" value="1"/>
</dbReference>
<dbReference type="AlphaFoldDB" id="A0A9P4WBQ0"/>
<dbReference type="CDD" id="cd00200">
    <property type="entry name" value="WD40"/>
    <property type="match status" value="1"/>
</dbReference>
<dbReference type="PANTHER" id="PTHR19849">
    <property type="entry name" value="PHOSPHOLIPASE A-2-ACTIVATING PROTEIN"/>
    <property type="match status" value="1"/>
</dbReference>